<dbReference type="InterPro" id="IPR013149">
    <property type="entry name" value="ADH-like_C"/>
</dbReference>
<dbReference type="InterPro" id="IPR020843">
    <property type="entry name" value="ER"/>
</dbReference>
<dbReference type="SUPFAM" id="SSF51735">
    <property type="entry name" value="NAD(P)-binding Rossmann-fold domains"/>
    <property type="match status" value="1"/>
</dbReference>
<dbReference type="RefSeq" id="WP_193121335.1">
    <property type="nucleotide sequence ID" value="NZ_JADBGI010000006.1"/>
</dbReference>
<evidence type="ECO:0000313" key="4">
    <source>
        <dbReference type="Proteomes" id="UP000806528"/>
    </source>
</evidence>
<name>A0ABR9P4B8_9ACTN</name>
<protein>
    <submittedName>
        <fullName evidence="3">Zinc-binding dehydrogenase</fullName>
    </submittedName>
</protein>
<reference evidence="3 4" key="1">
    <citation type="submission" date="2020-09" db="EMBL/GenBank/DDBJ databases">
        <title>Diversity and distribution of actinomycetes associated with coral in the coast of Hainan.</title>
        <authorList>
            <person name="Li F."/>
        </authorList>
    </citation>
    <scope>NUCLEOTIDE SEQUENCE [LARGE SCALE GENOMIC DNA]</scope>
    <source>
        <strain evidence="3 4">HNM0947</strain>
    </source>
</reference>
<evidence type="ECO:0000259" key="2">
    <source>
        <dbReference type="SMART" id="SM00829"/>
    </source>
</evidence>
<dbReference type="Gene3D" id="3.40.50.720">
    <property type="entry name" value="NAD(P)-binding Rossmann-like Domain"/>
    <property type="match status" value="1"/>
</dbReference>
<organism evidence="3 4">
    <name type="scientific">Nocardiopsis coralli</name>
    <dbReference type="NCBI Taxonomy" id="2772213"/>
    <lineage>
        <taxon>Bacteria</taxon>
        <taxon>Bacillati</taxon>
        <taxon>Actinomycetota</taxon>
        <taxon>Actinomycetes</taxon>
        <taxon>Streptosporangiales</taxon>
        <taxon>Nocardiopsidaceae</taxon>
        <taxon>Nocardiopsis</taxon>
    </lineage>
</organism>
<sequence>MADDNTMLAARITRHGDADALELAQIPVPAPGPGQVLVRVAAVALNNTDLWTREGAYGAPGDPEARSGWRGPIDFPRVQGADIAGTVESTGAGVDPGLTGARVLVDPAIYDGDGDDANPVGLLGSERDGGYAQYVLVEAGRVHDVGDSPLNDAELACFPTAYGTALGMLERGGVRAGETVAVTGASGGVGLALVQLAAARGCRVIAVSSAGKLDAVREAGAEHVLDRGEGDPWQRIAGLAPEGVDAVLDVVAGTGLTYGLETLRDGGRWIVAGALGGADPHLDVRRLYTRNLVLVGSSMHTPAHFRTLVGIARSGDVRPVIAATFGLDDVHRAQTELATRRHIGKLVLNVG</sequence>
<keyword evidence="1" id="KW-0521">NADP</keyword>
<dbReference type="InterPro" id="IPR011032">
    <property type="entry name" value="GroES-like_sf"/>
</dbReference>
<dbReference type="Gene3D" id="3.90.180.10">
    <property type="entry name" value="Medium-chain alcohol dehydrogenases, catalytic domain"/>
    <property type="match status" value="1"/>
</dbReference>
<dbReference type="SMART" id="SM00829">
    <property type="entry name" value="PKS_ER"/>
    <property type="match status" value="1"/>
</dbReference>
<proteinExistence type="predicted"/>
<evidence type="ECO:0000313" key="3">
    <source>
        <dbReference type="EMBL" id="MBE2998690.1"/>
    </source>
</evidence>
<dbReference type="EMBL" id="JADBGI010000006">
    <property type="protein sequence ID" value="MBE2998690.1"/>
    <property type="molecule type" value="Genomic_DNA"/>
</dbReference>
<dbReference type="Pfam" id="PF08240">
    <property type="entry name" value="ADH_N"/>
    <property type="match status" value="1"/>
</dbReference>
<keyword evidence="4" id="KW-1185">Reference proteome</keyword>
<accession>A0ABR9P4B8</accession>
<dbReference type="InterPro" id="IPR013154">
    <property type="entry name" value="ADH-like_N"/>
</dbReference>
<dbReference type="Proteomes" id="UP000806528">
    <property type="component" value="Unassembled WGS sequence"/>
</dbReference>
<comment type="caution">
    <text evidence="3">The sequence shown here is derived from an EMBL/GenBank/DDBJ whole genome shotgun (WGS) entry which is preliminary data.</text>
</comment>
<dbReference type="InterPro" id="IPR051603">
    <property type="entry name" value="Zinc-ADH_QOR/CCCR"/>
</dbReference>
<dbReference type="Pfam" id="PF00107">
    <property type="entry name" value="ADH_zinc_N"/>
    <property type="match status" value="1"/>
</dbReference>
<dbReference type="InterPro" id="IPR036291">
    <property type="entry name" value="NAD(P)-bd_dom_sf"/>
</dbReference>
<dbReference type="PANTHER" id="PTHR44154">
    <property type="entry name" value="QUINONE OXIDOREDUCTASE"/>
    <property type="match status" value="1"/>
</dbReference>
<gene>
    <name evidence="3" type="ORF">IDM40_08230</name>
</gene>
<feature type="domain" description="Enoyl reductase (ER)" evidence="2">
    <location>
        <begin position="16"/>
        <end position="348"/>
    </location>
</feature>
<dbReference type="PANTHER" id="PTHR44154:SF1">
    <property type="entry name" value="QUINONE OXIDOREDUCTASE"/>
    <property type="match status" value="1"/>
</dbReference>
<dbReference type="SUPFAM" id="SSF50129">
    <property type="entry name" value="GroES-like"/>
    <property type="match status" value="1"/>
</dbReference>
<evidence type="ECO:0000256" key="1">
    <source>
        <dbReference type="ARBA" id="ARBA00022857"/>
    </source>
</evidence>